<feature type="non-terminal residue" evidence="1">
    <location>
        <position position="214"/>
    </location>
</feature>
<keyword evidence="2" id="KW-1185">Reference proteome</keyword>
<protein>
    <submittedName>
        <fullName evidence="1">21241_t:CDS:1</fullName>
    </submittedName>
</protein>
<dbReference type="EMBL" id="CAJVQC010007384">
    <property type="protein sequence ID" value="CAG8578554.1"/>
    <property type="molecule type" value="Genomic_DNA"/>
</dbReference>
<dbReference type="Proteomes" id="UP000789920">
    <property type="component" value="Unassembled WGS sequence"/>
</dbReference>
<name>A0ACA9MHB8_9GLOM</name>
<evidence type="ECO:0000313" key="2">
    <source>
        <dbReference type="Proteomes" id="UP000789920"/>
    </source>
</evidence>
<comment type="caution">
    <text evidence="1">The sequence shown here is derived from an EMBL/GenBank/DDBJ whole genome shotgun (WGS) entry which is preliminary data.</text>
</comment>
<organism evidence="1 2">
    <name type="scientific">Racocetra persica</name>
    <dbReference type="NCBI Taxonomy" id="160502"/>
    <lineage>
        <taxon>Eukaryota</taxon>
        <taxon>Fungi</taxon>
        <taxon>Fungi incertae sedis</taxon>
        <taxon>Mucoromycota</taxon>
        <taxon>Glomeromycotina</taxon>
        <taxon>Glomeromycetes</taxon>
        <taxon>Diversisporales</taxon>
        <taxon>Gigasporaceae</taxon>
        <taxon>Racocetra</taxon>
    </lineage>
</organism>
<evidence type="ECO:0000313" key="1">
    <source>
        <dbReference type="EMBL" id="CAG8578554.1"/>
    </source>
</evidence>
<accession>A0ACA9MHB8</accession>
<proteinExistence type="predicted"/>
<reference evidence="1" key="1">
    <citation type="submission" date="2021-06" db="EMBL/GenBank/DDBJ databases">
        <authorList>
            <person name="Kallberg Y."/>
            <person name="Tangrot J."/>
            <person name="Rosling A."/>
        </authorList>
    </citation>
    <scope>NUCLEOTIDE SEQUENCE</scope>
    <source>
        <strain evidence="1">MA461A</strain>
    </source>
</reference>
<sequence length="214" mass="24800">MSSLFNFALDKVKVISSYVPFVKDVVEKVENAVSNRSDAVHNLNRIKEFTNEVSKLQGLKKILEATYITKKYENLMKELDTLMMDLDLSHLLENWFQKAINNYDLKEIPFINFGKLKFVGRGAFGNVFRTSCKSIKEEVVAIKEMHIEDNETDIKMFLNELKLHGQVSHQGIIQLYGVSKDYDRGAYYLVMEYANCGTLEQYLEKNAMLSWDNK</sequence>
<gene>
    <name evidence="1" type="ORF">RPERSI_LOCUS5044</name>
</gene>